<keyword evidence="1" id="KW-1133">Transmembrane helix</keyword>
<accession>A0A1H4AL60</accession>
<dbReference type="AlphaFoldDB" id="A0A1H4AL60"/>
<keyword evidence="1" id="KW-0812">Transmembrane</keyword>
<keyword evidence="3" id="KW-1185">Reference proteome</keyword>
<evidence type="ECO:0000256" key="1">
    <source>
        <dbReference type="SAM" id="Phobius"/>
    </source>
</evidence>
<name>A0A1H4AL60_9EURY</name>
<organism evidence="2 3">
    <name type="scientific">Haloplanus vescus</name>
    <dbReference type="NCBI Taxonomy" id="555874"/>
    <lineage>
        <taxon>Archaea</taxon>
        <taxon>Methanobacteriati</taxon>
        <taxon>Methanobacteriota</taxon>
        <taxon>Stenosarchaea group</taxon>
        <taxon>Halobacteria</taxon>
        <taxon>Halobacteriales</taxon>
        <taxon>Haloferacaceae</taxon>
        <taxon>Haloplanus</taxon>
    </lineage>
</organism>
<dbReference type="RefSeq" id="WP_092635958.1">
    <property type="nucleotide sequence ID" value="NZ_FNQT01000006.1"/>
</dbReference>
<proteinExistence type="predicted"/>
<dbReference type="InterPro" id="IPR021741">
    <property type="entry name" value="DUF3311"/>
</dbReference>
<sequence>MRSIRDWLWVVGFATLVVFSIPWFLWGSSRVVAGLPVWLWWHLGWMVLASVTFALFTRSAWDRLMGVDAVRGGDA</sequence>
<gene>
    <name evidence="2" type="ORF">SAMN04488065_2851</name>
</gene>
<evidence type="ECO:0000313" key="3">
    <source>
        <dbReference type="Proteomes" id="UP000236755"/>
    </source>
</evidence>
<dbReference type="Pfam" id="PF11755">
    <property type="entry name" value="DUF3311"/>
    <property type="match status" value="1"/>
</dbReference>
<protein>
    <recommendedName>
        <fullName evidence="4">DUF3311 domain-containing protein</fullName>
    </recommendedName>
</protein>
<feature type="transmembrane region" description="Helical" evidence="1">
    <location>
        <begin position="7"/>
        <end position="26"/>
    </location>
</feature>
<dbReference type="EMBL" id="FNQT01000006">
    <property type="protein sequence ID" value="SEA36650.1"/>
    <property type="molecule type" value="Genomic_DNA"/>
</dbReference>
<reference evidence="2 3" key="1">
    <citation type="submission" date="2016-10" db="EMBL/GenBank/DDBJ databases">
        <authorList>
            <person name="de Groot N.N."/>
        </authorList>
    </citation>
    <scope>NUCLEOTIDE SEQUENCE [LARGE SCALE GENOMIC DNA]</scope>
    <source>
        <strain evidence="2 3">CGMCC 1.8712</strain>
    </source>
</reference>
<feature type="transmembrane region" description="Helical" evidence="1">
    <location>
        <begin position="38"/>
        <end position="56"/>
    </location>
</feature>
<dbReference type="Proteomes" id="UP000236755">
    <property type="component" value="Unassembled WGS sequence"/>
</dbReference>
<evidence type="ECO:0000313" key="2">
    <source>
        <dbReference type="EMBL" id="SEA36650.1"/>
    </source>
</evidence>
<dbReference type="STRING" id="555874.SAMN04488065_2851"/>
<evidence type="ECO:0008006" key="4">
    <source>
        <dbReference type="Google" id="ProtNLM"/>
    </source>
</evidence>
<dbReference type="OrthoDB" id="295408at2157"/>
<keyword evidence="1" id="KW-0472">Membrane</keyword>